<reference evidence="12" key="1">
    <citation type="submission" date="2018-01" db="EMBL/GenBank/DDBJ databases">
        <authorList>
            <person name="Li J."/>
        </authorList>
    </citation>
    <scope>NUCLEOTIDE SEQUENCE [LARGE SCALE GENOMIC DNA]</scope>
    <source>
        <strain evidence="12">592</strain>
    </source>
</reference>
<proteinExistence type="inferred from homology"/>
<evidence type="ECO:0000256" key="7">
    <source>
        <dbReference type="ARBA" id="ARBA00022989"/>
    </source>
</evidence>
<dbReference type="GO" id="GO:0006508">
    <property type="term" value="P:proteolysis"/>
    <property type="evidence" value="ECO:0007669"/>
    <property type="project" value="UniProtKB-KW"/>
</dbReference>
<evidence type="ECO:0000256" key="10">
    <source>
        <dbReference type="RuleBase" id="RU004181"/>
    </source>
</evidence>
<comment type="similarity">
    <text evidence="1 9 10">Belongs to the peptidase A8 family.</text>
</comment>
<evidence type="ECO:0000256" key="8">
    <source>
        <dbReference type="ARBA" id="ARBA00023136"/>
    </source>
</evidence>
<dbReference type="Pfam" id="PF01252">
    <property type="entry name" value="Peptidase_A8"/>
    <property type="match status" value="1"/>
</dbReference>
<dbReference type="Proteomes" id="UP000244384">
    <property type="component" value="Chromosome"/>
</dbReference>
<dbReference type="HAMAP" id="MF_00161">
    <property type="entry name" value="LspA"/>
    <property type="match status" value="1"/>
</dbReference>
<feature type="active site" evidence="9">
    <location>
        <position position="151"/>
    </location>
</feature>
<comment type="pathway">
    <text evidence="9">Protein modification; lipoprotein biosynthesis (signal peptide cleavage).</text>
</comment>
<feature type="active site" evidence="9">
    <location>
        <position position="138"/>
    </location>
</feature>
<dbReference type="PANTHER" id="PTHR33695:SF1">
    <property type="entry name" value="LIPOPROTEIN SIGNAL PEPTIDASE"/>
    <property type="match status" value="1"/>
</dbReference>
<evidence type="ECO:0000256" key="4">
    <source>
        <dbReference type="ARBA" id="ARBA00022692"/>
    </source>
</evidence>
<dbReference type="GO" id="GO:0005886">
    <property type="term" value="C:plasma membrane"/>
    <property type="evidence" value="ECO:0007669"/>
    <property type="project" value="UniProtKB-SubCell"/>
</dbReference>
<dbReference type="EC" id="3.4.23.36" evidence="9"/>
<evidence type="ECO:0000313" key="12">
    <source>
        <dbReference type="Proteomes" id="UP000244384"/>
    </source>
</evidence>
<dbReference type="UniPathway" id="UPA00665"/>
<comment type="function">
    <text evidence="9">This protein specifically catalyzes the removal of signal peptides from prolipoproteins.</text>
</comment>
<accession>A0A5F2ET65</accession>
<evidence type="ECO:0000256" key="2">
    <source>
        <dbReference type="ARBA" id="ARBA00022475"/>
    </source>
</evidence>
<dbReference type="OrthoDB" id="4308908at2"/>
<comment type="subcellular location">
    <subcellularLocation>
        <location evidence="9">Cell membrane</location>
        <topology evidence="9">Multi-pass membrane protein</topology>
    </subcellularLocation>
</comment>
<dbReference type="RefSeq" id="WP_108577648.1">
    <property type="nucleotide sequence ID" value="NZ_CP026952.1"/>
</dbReference>
<keyword evidence="12" id="KW-1185">Reference proteome</keyword>
<keyword evidence="6 9" id="KW-0378">Hydrolase</keyword>
<keyword evidence="8 9" id="KW-0472">Membrane</keyword>
<keyword evidence="7 9" id="KW-1133">Transmembrane helix</keyword>
<gene>
    <name evidence="9" type="primary">lspA</name>
    <name evidence="11" type="ORF">C3E78_07205</name>
</gene>
<evidence type="ECO:0000256" key="1">
    <source>
        <dbReference type="ARBA" id="ARBA00006139"/>
    </source>
</evidence>
<evidence type="ECO:0000256" key="6">
    <source>
        <dbReference type="ARBA" id="ARBA00022801"/>
    </source>
</evidence>
<dbReference type="PANTHER" id="PTHR33695">
    <property type="entry name" value="LIPOPROTEIN SIGNAL PEPTIDASE"/>
    <property type="match status" value="1"/>
</dbReference>
<feature type="transmembrane region" description="Helical" evidence="9">
    <location>
        <begin position="106"/>
        <end position="122"/>
    </location>
</feature>
<dbReference type="GO" id="GO:0004190">
    <property type="term" value="F:aspartic-type endopeptidase activity"/>
    <property type="evidence" value="ECO:0007669"/>
    <property type="project" value="UniProtKB-UniRule"/>
</dbReference>
<comment type="catalytic activity">
    <reaction evidence="9">
        <text>Release of signal peptides from bacterial membrane prolipoproteins. Hydrolyzes -Xaa-Yaa-Zaa-|-(S,diacylglyceryl)Cys-, in which Xaa is hydrophobic (preferably Leu), and Yaa (Ala or Ser) and Zaa (Gly or Ala) have small, neutral side chains.</text>
        <dbReference type="EC" id="3.4.23.36"/>
    </reaction>
</comment>
<organism evidence="11 12">
    <name type="scientific">Aeromicrobium chenweiae</name>
    <dbReference type="NCBI Taxonomy" id="2079793"/>
    <lineage>
        <taxon>Bacteria</taxon>
        <taxon>Bacillati</taxon>
        <taxon>Actinomycetota</taxon>
        <taxon>Actinomycetes</taxon>
        <taxon>Propionibacteriales</taxon>
        <taxon>Nocardioidaceae</taxon>
        <taxon>Aeromicrobium</taxon>
    </lineage>
</organism>
<accession>A0A2S0WKY7</accession>
<name>A0A2S0WKY7_9ACTN</name>
<keyword evidence="4 9" id="KW-0812">Transmembrane</keyword>
<evidence type="ECO:0000256" key="9">
    <source>
        <dbReference type="HAMAP-Rule" id="MF_00161"/>
    </source>
</evidence>
<dbReference type="PRINTS" id="PR00781">
    <property type="entry name" value="LIPOSIGPTASE"/>
</dbReference>
<sequence>MQAARGASLSPGDDHGATTRTYVRLFTAVTVVALVVDQVTKVIAVEKLQGRASIEIIPGLLSFTFLRNPGAALSTGAGFTLVLSLIAIAVCIGVIRTASRLRDKGWAVGLALLLAGALGNLADRIFREPAPLRGHVVDFIDYGVFVGNVADIALTFAAIIIVWRAWRGIRLDGTREENS</sequence>
<dbReference type="AlphaFoldDB" id="A0A2S0WKY7"/>
<feature type="transmembrane region" description="Helical" evidence="9">
    <location>
        <begin position="71"/>
        <end position="94"/>
    </location>
</feature>
<evidence type="ECO:0000313" key="11">
    <source>
        <dbReference type="EMBL" id="AWB92003.1"/>
    </source>
</evidence>
<comment type="caution">
    <text evidence="9">Lacks conserved residue(s) required for the propagation of feature annotation.</text>
</comment>
<protein>
    <recommendedName>
        <fullName evidence="9">Lipoprotein signal peptidase</fullName>
        <ecNumber evidence="9">3.4.23.36</ecNumber>
    </recommendedName>
    <alternativeName>
        <fullName evidence="9">Prolipoprotein signal peptidase</fullName>
    </alternativeName>
    <alternativeName>
        <fullName evidence="9">Signal peptidase II</fullName>
        <shortName evidence="9">SPase II</shortName>
    </alternativeName>
</protein>
<keyword evidence="2 9" id="KW-1003">Cell membrane</keyword>
<keyword evidence="3 9" id="KW-0645">Protease</keyword>
<dbReference type="KEGG" id="aez:C3E78_07205"/>
<dbReference type="InterPro" id="IPR001872">
    <property type="entry name" value="Peptidase_A8"/>
</dbReference>
<evidence type="ECO:0000256" key="5">
    <source>
        <dbReference type="ARBA" id="ARBA00022750"/>
    </source>
</evidence>
<keyword evidence="5 9" id="KW-0064">Aspartyl protease</keyword>
<dbReference type="EMBL" id="CP026952">
    <property type="protein sequence ID" value="AWB92003.1"/>
    <property type="molecule type" value="Genomic_DNA"/>
</dbReference>
<feature type="transmembrane region" description="Helical" evidence="9">
    <location>
        <begin position="142"/>
        <end position="166"/>
    </location>
</feature>
<evidence type="ECO:0000256" key="3">
    <source>
        <dbReference type="ARBA" id="ARBA00022670"/>
    </source>
</evidence>